<accession>M0HUI3</accession>
<comment type="caution">
    <text evidence="2">The sequence shown here is derived from an EMBL/GenBank/DDBJ whole genome shotgun (WGS) entry which is preliminary data.</text>
</comment>
<proteinExistence type="predicted"/>
<feature type="transmembrane region" description="Helical" evidence="1">
    <location>
        <begin position="263"/>
        <end position="284"/>
    </location>
</feature>
<dbReference type="OrthoDB" id="350886at2157"/>
<keyword evidence="1" id="KW-0472">Membrane</keyword>
<protein>
    <submittedName>
        <fullName evidence="2">Uncharacterized protein</fullName>
    </submittedName>
</protein>
<feature type="transmembrane region" description="Helical" evidence="1">
    <location>
        <begin position="43"/>
        <end position="61"/>
    </location>
</feature>
<feature type="transmembrane region" description="Helical" evidence="1">
    <location>
        <begin position="20"/>
        <end position="37"/>
    </location>
</feature>
<feature type="transmembrane region" description="Helical" evidence="1">
    <location>
        <begin position="73"/>
        <end position="94"/>
    </location>
</feature>
<evidence type="ECO:0000313" key="3">
    <source>
        <dbReference type="Proteomes" id="UP000011508"/>
    </source>
</evidence>
<dbReference type="AlphaFoldDB" id="M0HUI3"/>
<keyword evidence="1" id="KW-1133">Transmembrane helix</keyword>
<keyword evidence="1" id="KW-0812">Transmembrane</keyword>
<feature type="transmembrane region" description="Helical" evidence="1">
    <location>
        <begin position="106"/>
        <end position="128"/>
    </location>
</feature>
<feature type="transmembrane region" description="Helical" evidence="1">
    <location>
        <begin position="231"/>
        <end position="251"/>
    </location>
</feature>
<dbReference type="EMBL" id="AOLM01000029">
    <property type="protein sequence ID" value="ELZ88275.1"/>
    <property type="molecule type" value="Genomic_DNA"/>
</dbReference>
<keyword evidence="3" id="KW-1185">Reference proteome</keyword>
<evidence type="ECO:0000256" key="1">
    <source>
        <dbReference type="SAM" id="Phobius"/>
    </source>
</evidence>
<sequence length="285" mass="31642">MEKIDPATIFGSERSDQVDFEIAFTALVVTVVLSVPVNDFGYTLLKALVISLSGLTLLRKMAVSNQHASARPVLRWSMPFIEAITLVATVHIFLEAGAALSDQFPMPISPVLIASPLIPVFVLGVFGFHEKVTKDASLYIALLSHNTSKRAEEAEIFGLADGLDDWFLDQAGLFVTFSNSENIPSELAWLEHRVDSKASPPLLKLFAVGAFGYALIWLLITWVFGSTALNLIFLFFIFFIKYPIQFWYSRFGLARFTSERSGWVDVLIIILGLLATNLTILTRYG</sequence>
<evidence type="ECO:0000313" key="2">
    <source>
        <dbReference type="EMBL" id="ELZ88275.1"/>
    </source>
</evidence>
<name>M0HUI3_9EURY</name>
<reference evidence="2 3" key="1">
    <citation type="journal article" date="2014" name="PLoS Genet.">
        <title>Phylogenetically driven sequencing of extremely halophilic archaea reveals strategies for static and dynamic osmo-response.</title>
        <authorList>
            <person name="Becker E.A."/>
            <person name="Seitzer P.M."/>
            <person name="Tritt A."/>
            <person name="Larsen D."/>
            <person name="Krusor M."/>
            <person name="Yao A.I."/>
            <person name="Wu D."/>
            <person name="Madern D."/>
            <person name="Eisen J.A."/>
            <person name="Darling A.E."/>
            <person name="Facciotti M.T."/>
        </authorList>
    </citation>
    <scope>NUCLEOTIDE SEQUENCE [LARGE SCALE GENOMIC DNA]</scope>
    <source>
        <strain evidence="2 3">ATCC BAA-897</strain>
    </source>
</reference>
<gene>
    <name evidence="2" type="ORF">C441_18827</name>
</gene>
<dbReference type="Proteomes" id="UP000011508">
    <property type="component" value="Unassembled WGS sequence"/>
</dbReference>
<organism evidence="2 3">
    <name type="scientific">Haloferax sulfurifontis ATCC BAA-897</name>
    <dbReference type="NCBI Taxonomy" id="662480"/>
    <lineage>
        <taxon>Archaea</taxon>
        <taxon>Methanobacteriati</taxon>
        <taxon>Methanobacteriota</taxon>
        <taxon>Stenosarchaea group</taxon>
        <taxon>Halobacteria</taxon>
        <taxon>Halobacteriales</taxon>
        <taxon>Haloferacaceae</taxon>
        <taxon>Haloferax</taxon>
    </lineage>
</organism>
<dbReference type="RefSeq" id="WP_007276455.1">
    <property type="nucleotide sequence ID" value="NZ_AOLM01000029.1"/>
</dbReference>
<feature type="transmembrane region" description="Helical" evidence="1">
    <location>
        <begin position="202"/>
        <end position="225"/>
    </location>
</feature>